<dbReference type="SUPFAM" id="SSF52980">
    <property type="entry name" value="Restriction endonuclease-like"/>
    <property type="match status" value="1"/>
</dbReference>
<sequence length="230" mass="26115">MLSSPIVVLIPPSMQMTDEQFFEFCQVNRDLRIERNKLGEISIMPPTGSETGNRNFNIALQVGIWAEQDGTGICFDSSTQFKLSTGADRSPDVSWIKLERWNTLSSEQQQKFAPICPDFVIELRSASDNLQPKKEKMEEYMREPGIQLGWLIDRKNRRVYIYRPGQPEECLENPDNISGDRPYVAEGLPRGNPSPVPLEQGSLPFRKAGQQGALRDRILPGFVLNTSKVW</sequence>
<keyword evidence="2" id="KW-0255">Endonuclease</keyword>
<evidence type="ECO:0000259" key="1">
    <source>
        <dbReference type="Pfam" id="PF05685"/>
    </source>
</evidence>
<dbReference type="InterPro" id="IPR011335">
    <property type="entry name" value="Restrct_endonuc-II-like"/>
</dbReference>
<dbReference type="Proteomes" id="UP000031549">
    <property type="component" value="Unassembled WGS sequence"/>
</dbReference>
<comment type="caution">
    <text evidence="2">The sequence shown here is derived from an EMBL/GenBank/DDBJ whole genome shotgun (WGS) entry which is preliminary data.</text>
</comment>
<dbReference type="CDD" id="cd06260">
    <property type="entry name" value="DUF820-like"/>
    <property type="match status" value="1"/>
</dbReference>
<reference evidence="2 3" key="1">
    <citation type="journal article" date="2015" name="Genome Announc.">
        <title>Draft Genome Sequence of Cyanobacterium Hassallia byssoidea Strain VB512170, Isolated from Monuments in India.</title>
        <authorList>
            <person name="Singh D."/>
            <person name="Chandrababunaidu M.M."/>
            <person name="Panda A."/>
            <person name="Sen D."/>
            <person name="Bhattacharyya S."/>
            <person name="Adhikary S.P."/>
            <person name="Tripathy S."/>
        </authorList>
    </citation>
    <scope>NUCLEOTIDE SEQUENCE [LARGE SCALE GENOMIC DNA]</scope>
    <source>
        <strain evidence="2 3">VB512170</strain>
    </source>
</reference>
<keyword evidence="2" id="KW-0540">Nuclease</keyword>
<evidence type="ECO:0000313" key="2">
    <source>
        <dbReference type="EMBL" id="NEU73979.1"/>
    </source>
</evidence>
<keyword evidence="3" id="KW-1185">Reference proteome</keyword>
<organism evidence="2 3">
    <name type="scientific">Hassallia byssoidea VB512170</name>
    <dbReference type="NCBI Taxonomy" id="1304833"/>
    <lineage>
        <taxon>Bacteria</taxon>
        <taxon>Bacillati</taxon>
        <taxon>Cyanobacteriota</taxon>
        <taxon>Cyanophyceae</taxon>
        <taxon>Nostocales</taxon>
        <taxon>Tolypothrichaceae</taxon>
        <taxon>Hassallia</taxon>
    </lineage>
</organism>
<name>A0A846HB57_9CYAN</name>
<accession>A0A846HB57</accession>
<feature type="domain" description="Putative restriction endonuclease" evidence="1">
    <location>
        <begin position="19"/>
        <end position="180"/>
    </location>
</feature>
<gene>
    <name evidence="2" type="ORF">PI95_015785</name>
</gene>
<dbReference type="PANTHER" id="PTHR34107">
    <property type="entry name" value="SLL0198 PROTEIN-RELATED"/>
    <property type="match status" value="1"/>
</dbReference>
<dbReference type="Pfam" id="PF05685">
    <property type="entry name" value="Uma2"/>
    <property type="match status" value="1"/>
</dbReference>
<dbReference type="PANTHER" id="PTHR34107:SF7">
    <property type="entry name" value="SLR2092 PROTEIN"/>
    <property type="match status" value="1"/>
</dbReference>
<protein>
    <submittedName>
        <fullName evidence="2">Uma2 family endonuclease</fullName>
    </submittedName>
</protein>
<keyword evidence="2" id="KW-0378">Hydrolase</keyword>
<dbReference type="GO" id="GO:0004519">
    <property type="term" value="F:endonuclease activity"/>
    <property type="evidence" value="ECO:0007669"/>
    <property type="project" value="UniProtKB-KW"/>
</dbReference>
<dbReference type="AlphaFoldDB" id="A0A846HB57"/>
<evidence type="ECO:0000313" key="3">
    <source>
        <dbReference type="Proteomes" id="UP000031549"/>
    </source>
</evidence>
<dbReference type="EMBL" id="JTCM02000032">
    <property type="protein sequence ID" value="NEU73979.1"/>
    <property type="molecule type" value="Genomic_DNA"/>
</dbReference>
<dbReference type="Gene3D" id="3.90.1570.10">
    <property type="entry name" value="tt1808, chain A"/>
    <property type="match status" value="1"/>
</dbReference>
<proteinExistence type="predicted"/>
<dbReference type="InterPro" id="IPR008538">
    <property type="entry name" value="Uma2"/>
</dbReference>
<dbReference type="InterPro" id="IPR012296">
    <property type="entry name" value="Nuclease_put_TT1808"/>
</dbReference>